<feature type="transmembrane region" description="Helical" evidence="5">
    <location>
        <begin position="6"/>
        <end position="28"/>
    </location>
</feature>
<dbReference type="PANTHER" id="PTHR35814">
    <property type="match status" value="1"/>
</dbReference>
<dbReference type="Proteomes" id="UP001595379">
    <property type="component" value="Unassembled WGS sequence"/>
</dbReference>
<proteinExistence type="predicted"/>
<dbReference type="Gene3D" id="1.20.120.550">
    <property type="entry name" value="Membrane associated eicosanoid/glutathione metabolism-like domain"/>
    <property type="match status" value="1"/>
</dbReference>
<name>A0ABV6ZYC8_9PROT</name>
<dbReference type="Pfam" id="PF01124">
    <property type="entry name" value="MAPEG"/>
    <property type="match status" value="1"/>
</dbReference>
<comment type="subcellular location">
    <subcellularLocation>
        <location evidence="1">Membrane</location>
    </subcellularLocation>
</comment>
<keyword evidence="2 5" id="KW-0812">Transmembrane</keyword>
<evidence type="ECO:0000256" key="3">
    <source>
        <dbReference type="ARBA" id="ARBA00022989"/>
    </source>
</evidence>
<protein>
    <submittedName>
        <fullName evidence="6">MAPEG family protein</fullName>
    </submittedName>
</protein>
<evidence type="ECO:0000256" key="1">
    <source>
        <dbReference type="ARBA" id="ARBA00004370"/>
    </source>
</evidence>
<sequence>MTAIEAAALYAAINILILLVLGLGTGLARGRHKVNFGSGGVPDMELRIRAHANAAEWIPAALVGLVILALIGAPAFLIHVLGVALSLARVAHALTMGLGKQSGPGRTIGALLTALVYLVMTGALFWYAVM</sequence>
<evidence type="ECO:0000256" key="5">
    <source>
        <dbReference type="SAM" id="Phobius"/>
    </source>
</evidence>
<evidence type="ECO:0000256" key="2">
    <source>
        <dbReference type="ARBA" id="ARBA00022692"/>
    </source>
</evidence>
<feature type="transmembrane region" description="Helical" evidence="5">
    <location>
        <begin position="57"/>
        <end position="88"/>
    </location>
</feature>
<keyword evidence="3 5" id="KW-1133">Transmembrane helix</keyword>
<keyword evidence="4 5" id="KW-0472">Membrane</keyword>
<dbReference type="EMBL" id="JBHRSV010000019">
    <property type="protein sequence ID" value="MFC2926491.1"/>
    <property type="molecule type" value="Genomic_DNA"/>
</dbReference>
<dbReference type="PANTHER" id="PTHR35814:SF1">
    <property type="entry name" value="GLUTATHIONE S-TRANSFERASE-RELATED"/>
    <property type="match status" value="1"/>
</dbReference>
<evidence type="ECO:0000313" key="6">
    <source>
        <dbReference type="EMBL" id="MFC2926491.1"/>
    </source>
</evidence>
<dbReference type="SUPFAM" id="SSF161084">
    <property type="entry name" value="MAPEG domain-like"/>
    <property type="match status" value="1"/>
</dbReference>
<organism evidence="6 7">
    <name type="scientific">Hyphobacterium vulgare</name>
    <dbReference type="NCBI Taxonomy" id="1736751"/>
    <lineage>
        <taxon>Bacteria</taxon>
        <taxon>Pseudomonadati</taxon>
        <taxon>Pseudomonadota</taxon>
        <taxon>Alphaproteobacteria</taxon>
        <taxon>Maricaulales</taxon>
        <taxon>Maricaulaceae</taxon>
        <taxon>Hyphobacterium</taxon>
    </lineage>
</organism>
<feature type="transmembrane region" description="Helical" evidence="5">
    <location>
        <begin position="108"/>
        <end position="129"/>
    </location>
</feature>
<dbReference type="InterPro" id="IPR001129">
    <property type="entry name" value="Membr-assoc_MAPEG"/>
</dbReference>
<accession>A0ABV6ZYC8</accession>
<evidence type="ECO:0000256" key="4">
    <source>
        <dbReference type="ARBA" id="ARBA00023136"/>
    </source>
</evidence>
<comment type="caution">
    <text evidence="6">The sequence shown here is derived from an EMBL/GenBank/DDBJ whole genome shotgun (WGS) entry which is preliminary data.</text>
</comment>
<dbReference type="InterPro" id="IPR023352">
    <property type="entry name" value="MAPEG-like_dom_sf"/>
</dbReference>
<dbReference type="RefSeq" id="WP_343164282.1">
    <property type="nucleotide sequence ID" value="NZ_JBHRSV010000019.1"/>
</dbReference>
<gene>
    <name evidence="6" type="ORF">ACFOOR_10280</name>
</gene>
<reference evidence="7" key="1">
    <citation type="journal article" date="2019" name="Int. J. Syst. Evol. Microbiol.">
        <title>The Global Catalogue of Microorganisms (GCM) 10K type strain sequencing project: providing services to taxonomists for standard genome sequencing and annotation.</title>
        <authorList>
            <consortium name="The Broad Institute Genomics Platform"/>
            <consortium name="The Broad Institute Genome Sequencing Center for Infectious Disease"/>
            <person name="Wu L."/>
            <person name="Ma J."/>
        </authorList>
    </citation>
    <scope>NUCLEOTIDE SEQUENCE [LARGE SCALE GENOMIC DNA]</scope>
    <source>
        <strain evidence="7">KCTC 52487</strain>
    </source>
</reference>
<evidence type="ECO:0000313" key="7">
    <source>
        <dbReference type="Proteomes" id="UP001595379"/>
    </source>
</evidence>
<keyword evidence="7" id="KW-1185">Reference proteome</keyword>